<evidence type="ECO:0000256" key="1">
    <source>
        <dbReference type="SAM" id="MobiDB-lite"/>
    </source>
</evidence>
<gene>
    <name evidence="2" type="ORF">NDU88_000650</name>
</gene>
<keyword evidence="3" id="KW-1185">Reference proteome</keyword>
<sequence length="103" mass="10943">MPRGRLRAGGTCEGTGAIRSAKRPVCAQKVDPRCFQGSARSPDPGLAHPSGCNKAEETVRCEAARVAVERFLSHGNKAPALTRKAPGDKAPPDEYSSETPLMR</sequence>
<dbReference type="Proteomes" id="UP001066276">
    <property type="component" value="Chromosome 6"/>
</dbReference>
<evidence type="ECO:0000313" key="2">
    <source>
        <dbReference type="EMBL" id="KAJ1134195.1"/>
    </source>
</evidence>
<proteinExistence type="predicted"/>
<reference evidence="2" key="1">
    <citation type="journal article" date="2022" name="bioRxiv">
        <title>Sequencing and chromosome-scale assembly of the giantPleurodeles waltlgenome.</title>
        <authorList>
            <person name="Brown T."/>
            <person name="Elewa A."/>
            <person name="Iarovenko S."/>
            <person name="Subramanian E."/>
            <person name="Araus A.J."/>
            <person name="Petzold A."/>
            <person name="Susuki M."/>
            <person name="Suzuki K.-i.T."/>
            <person name="Hayashi T."/>
            <person name="Toyoda A."/>
            <person name="Oliveira C."/>
            <person name="Osipova E."/>
            <person name="Leigh N.D."/>
            <person name="Simon A."/>
            <person name="Yun M.H."/>
        </authorList>
    </citation>
    <scope>NUCLEOTIDE SEQUENCE</scope>
    <source>
        <strain evidence="2">20211129_DDA</strain>
        <tissue evidence="2">Liver</tissue>
    </source>
</reference>
<feature type="region of interest" description="Disordered" evidence="1">
    <location>
        <begin position="73"/>
        <end position="103"/>
    </location>
</feature>
<comment type="caution">
    <text evidence="2">The sequence shown here is derived from an EMBL/GenBank/DDBJ whole genome shotgun (WGS) entry which is preliminary data.</text>
</comment>
<organism evidence="2 3">
    <name type="scientific">Pleurodeles waltl</name>
    <name type="common">Iberian ribbed newt</name>
    <dbReference type="NCBI Taxonomy" id="8319"/>
    <lineage>
        <taxon>Eukaryota</taxon>
        <taxon>Metazoa</taxon>
        <taxon>Chordata</taxon>
        <taxon>Craniata</taxon>
        <taxon>Vertebrata</taxon>
        <taxon>Euteleostomi</taxon>
        <taxon>Amphibia</taxon>
        <taxon>Batrachia</taxon>
        <taxon>Caudata</taxon>
        <taxon>Salamandroidea</taxon>
        <taxon>Salamandridae</taxon>
        <taxon>Pleurodelinae</taxon>
        <taxon>Pleurodeles</taxon>
    </lineage>
</organism>
<protein>
    <submittedName>
        <fullName evidence="2">Uncharacterized protein</fullName>
    </submittedName>
</protein>
<accession>A0AAV7Q7X7</accession>
<dbReference type="EMBL" id="JANPWB010000010">
    <property type="protein sequence ID" value="KAJ1134195.1"/>
    <property type="molecule type" value="Genomic_DNA"/>
</dbReference>
<evidence type="ECO:0000313" key="3">
    <source>
        <dbReference type="Proteomes" id="UP001066276"/>
    </source>
</evidence>
<dbReference type="AlphaFoldDB" id="A0AAV7Q7X7"/>
<name>A0AAV7Q7X7_PLEWA</name>